<dbReference type="Proteomes" id="UP000317465">
    <property type="component" value="Chromosome"/>
</dbReference>
<accession>A0ACA8QT20</accession>
<protein>
    <submittedName>
        <fullName evidence="1">Acyl-ACP thioesterase</fullName>
    </submittedName>
</protein>
<name>A0ACA8QT20_9BACT</name>
<evidence type="ECO:0000313" key="2">
    <source>
        <dbReference type="Proteomes" id="UP000317465"/>
    </source>
</evidence>
<dbReference type="EMBL" id="AP019737">
    <property type="protein sequence ID" value="BBL07855.1"/>
    <property type="molecule type" value="Genomic_DNA"/>
</dbReference>
<reference evidence="1 2" key="1">
    <citation type="journal article" date="2020" name="Int. J. Syst. Evol. Microbiol.">
        <title>Alistipes communis sp. nov., Alistipes dispar sp. nov. and Alistipes onderdonkii subsp. vulgaris subsp. nov., isolated from human faeces, and creation of Alistipes onderdonkii subsp. onderdonkii subsp. nov.</title>
        <authorList>
            <person name="Sakamoto M."/>
            <person name="Ikeyama N."/>
            <person name="Ogata Y."/>
            <person name="Suda W."/>
            <person name="Iino T."/>
            <person name="Hattori M."/>
            <person name="Ohkuma M."/>
        </authorList>
    </citation>
    <scope>NUCLEOTIDE SEQUENCE [LARGE SCALE GENOMIC DNA]</scope>
    <source>
        <strain evidence="1 2">5CPYCFAH4</strain>
    </source>
</reference>
<organism evidence="1 2">
    <name type="scientific">Alistipes onderdonkii subsp. vulgaris</name>
    <dbReference type="NCBI Taxonomy" id="2585117"/>
    <lineage>
        <taxon>Bacteria</taxon>
        <taxon>Pseudomonadati</taxon>
        <taxon>Bacteroidota</taxon>
        <taxon>Bacteroidia</taxon>
        <taxon>Bacteroidales</taxon>
        <taxon>Rikenellaceae</taxon>
        <taxon>Alistipes</taxon>
    </lineage>
</organism>
<keyword evidence="2" id="KW-1185">Reference proteome</keyword>
<proteinExistence type="predicted"/>
<gene>
    <name evidence="1" type="ORF">A5CPYCFAH4_00790</name>
</gene>
<evidence type="ECO:0000313" key="1">
    <source>
        <dbReference type="EMBL" id="BBL07855.1"/>
    </source>
</evidence>
<sequence length="252" mass="28530">MLSRNAKINYMGEKSHYNYRVEPQDVDFTLRVTIPSLGSAILNTAGIDAHGKGFGVDALNADNHSWVLSRMAVEFDCQPGQYTDYTIATWINEYGRVLSTRNFTLTDAAGNEFGRAVTQWAMIDLKSRSALDLSWVGDAHADAIVDAPSPTDKPRKIRDVDPAQTVMHKVVYSDIDFNRHVNTMRYIEMMIDMLPLEMLMQEAPVRFDIHFLRECRYGQTLAVGYEQRGRTALFEIRNDAGTAAVRASIEWK</sequence>